<comment type="function">
    <text evidence="10">Participates in the translocation of lipoproteins from the inner membrane to the outer membrane. Only forms a complex with a lipoprotein if the residue after the N-terminal Cys is not an aspartate (The Asp acts as a targeting signal to indicate that the lipoprotein should stay in the inner membrane).</text>
</comment>
<keyword evidence="11" id="KW-0449">Lipoprotein</keyword>
<evidence type="ECO:0000256" key="10">
    <source>
        <dbReference type="HAMAP-Rule" id="MF_00240"/>
    </source>
</evidence>
<sequence length="209" mass="23568" precursor="true">MNVFARFFTGLLVLFSVVVNAADDQAAAQLRKQLDAMNTLQGDFVQTTYDKAGVEQERSSGNFMLMRPGKFYWKTLEPMPQLLVSNNKTIWLYDPDLETVNIREFTDDLRETPALLLSADIAQLRKNFSVARTAKDAVTEQYTLTPKVTDGMFQQLTLVFKSGQLAEFAIQDSLGQLTRCVLGNVQRNVALPEENFFFVPPEGVEILND</sequence>
<organism evidence="11 12">
    <name type="scientific">Cellvibrio mixtus</name>
    <dbReference type="NCBI Taxonomy" id="39650"/>
    <lineage>
        <taxon>Bacteria</taxon>
        <taxon>Pseudomonadati</taxon>
        <taxon>Pseudomonadota</taxon>
        <taxon>Gammaproteobacteria</taxon>
        <taxon>Cellvibrionales</taxon>
        <taxon>Cellvibrionaceae</taxon>
        <taxon>Cellvibrio</taxon>
    </lineage>
</organism>
<dbReference type="InterPro" id="IPR029046">
    <property type="entry name" value="LolA/LolB/LppX"/>
</dbReference>
<dbReference type="InterPro" id="IPR018323">
    <property type="entry name" value="OM_lipoprot_carrier_LolA_Pbac"/>
</dbReference>
<evidence type="ECO:0000256" key="2">
    <source>
        <dbReference type="ARBA" id="ARBA00007615"/>
    </source>
</evidence>
<evidence type="ECO:0000256" key="1">
    <source>
        <dbReference type="ARBA" id="ARBA00004418"/>
    </source>
</evidence>
<dbReference type="EMBL" id="NHNI01000001">
    <property type="protein sequence ID" value="OZY85987.1"/>
    <property type="molecule type" value="Genomic_DNA"/>
</dbReference>
<dbReference type="PANTHER" id="PTHR35869:SF1">
    <property type="entry name" value="OUTER-MEMBRANE LIPOPROTEIN CARRIER PROTEIN"/>
    <property type="match status" value="1"/>
</dbReference>
<dbReference type="NCBIfam" id="TIGR00547">
    <property type="entry name" value="lolA"/>
    <property type="match status" value="1"/>
</dbReference>
<keyword evidence="5 10" id="KW-0813">Transport</keyword>
<evidence type="ECO:0000256" key="7">
    <source>
        <dbReference type="ARBA" id="ARBA00022764"/>
    </source>
</evidence>
<gene>
    <name evidence="10" type="primary">lolA</name>
    <name evidence="11" type="ORF">CBP51_02865</name>
</gene>
<dbReference type="GO" id="GO:0030288">
    <property type="term" value="C:outer membrane-bounded periplasmic space"/>
    <property type="evidence" value="ECO:0007669"/>
    <property type="project" value="TreeGrafter"/>
</dbReference>
<dbReference type="SUPFAM" id="SSF89392">
    <property type="entry name" value="Prokaryotic lipoproteins and lipoprotein localization factors"/>
    <property type="match status" value="1"/>
</dbReference>
<comment type="caution">
    <text evidence="11">The sequence shown here is derived from an EMBL/GenBank/DDBJ whole genome shotgun (WGS) entry which is preliminary data.</text>
</comment>
<evidence type="ECO:0000256" key="8">
    <source>
        <dbReference type="ARBA" id="ARBA00022927"/>
    </source>
</evidence>
<keyword evidence="9 10" id="KW-0143">Chaperone</keyword>
<accession>A0A266Q7W5</accession>
<dbReference type="PANTHER" id="PTHR35869">
    <property type="entry name" value="OUTER-MEMBRANE LIPOPROTEIN CARRIER PROTEIN"/>
    <property type="match status" value="1"/>
</dbReference>
<dbReference type="CDD" id="cd16325">
    <property type="entry name" value="LolA"/>
    <property type="match status" value="1"/>
</dbReference>
<keyword evidence="12" id="KW-1185">Reference proteome</keyword>
<protein>
    <recommendedName>
        <fullName evidence="4 10">Outer-membrane lipoprotein carrier protein</fullName>
    </recommendedName>
</protein>
<proteinExistence type="inferred from homology"/>
<dbReference type="GO" id="GO:0042953">
    <property type="term" value="P:lipoprotein transport"/>
    <property type="evidence" value="ECO:0007669"/>
    <property type="project" value="InterPro"/>
</dbReference>
<feature type="signal peptide" evidence="10">
    <location>
        <begin position="1"/>
        <end position="21"/>
    </location>
</feature>
<evidence type="ECO:0000313" key="11">
    <source>
        <dbReference type="EMBL" id="OZY85987.1"/>
    </source>
</evidence>
<evidence type="ECO:0000313" key="12">
    <source>
        <dbReference type="Proteomes" id="UP000216101"/>
    </source>
</evidence>
<feature type="chain" id="PRO_5013406598" description="Outer-membrane lipoprotein carrier protein" evidence="10">
    <location>
        <begin position="22"/>
        <end position="209"/>
    </location>
</feature>
<comment type="subcellular location">
    <subcellularLocation>
        <location evidence="1 10">Periplasm</location>
    </subcellularLocation>
</comment>
<reference evidence="12" key="1">
    <citation type="submission" date="2017-05" db="EMBL/GenBank/DDBJ databases">
        <authorList>
            <person name="Barney B.M."/>
        </authorList>
    </citation>
    <scope>NUCLEOTIDE SEQUENCE [LARGE SCALE GENOMIC DNA]</scope>
    <source>
        <strain evidence="12">PSBB022</strain>
    </source>
</reference>
<keyword evidence="6 10" id="KW-0732">Signal</keyword>
<evidence type="ECO:0000256" key="3">
    <source>
        <dbReference type="ARBA" id="ARBA00011245"/>
    </source>
</evidence>
<evidence type="ECO:0000256" key="4">
    <source>
        <dbReference type="ARBA" id="ARBA00014035"/>
    </source>
</evidence>
<dbReference type="Gene3D" id="2.50.20.10">
    <property type="entry name" value="Lipoprotein localisation LolA/LolB/LppX"/>
    <property type="match status" value="1"/>
</dbReference>
<evidence type="ECO:0000256" key="9">
    <source>
        <dbReference type="ARBA" id="ARBA00023186"/>
    </source>
</evidence>
<dbReference type="STRING" id="1209072.GCA_000766945_00112"/>
<comment type="subunit">
    <text evidence="3 10">Monomer.</text>
</comment>
<evidence type="ECO:0000256" key="6">
    <source>
        <dbReference type="ARBA" id="ARBA00022729"/>
    </source>
</evidence>
<keyword evidence="7 10" id="KW-0574">Periplasm</keyword>
<dbReference type="AlphaFoldDB" id="A0A266Q7W5"/>
<keyword evidence="8 10" id="KW-0653">Protein transport</keyword>
<dbReference type="Proteomes" id="UP000216101">
    <property type="component" value="Unassembled WGS sequence"/>
</dbReference>
<dbReference type="Pfam" id="PF03548">
    <property type="entry name" value="LolA"/>
    <property type="match status" value="1"/>
</dbReference>
<evidence type="ECO:0000256" key="5">
    <source>
        <dbReference type="ARBA" id="ARBA00022448"/>
    </source>
</evidence>
<dbReference type="InterPro" id="IPR004564">
    <property type="entry name" value="OM_lipoprot_carrier_LolA-like"/>
</dbReference>
<dbReference type="RefSeq" id="WP_094983762.1">
    <property type="nucleotide sequence ID" value="NZ_NHNI01000001.1"/>
</dbReference>
<comment type="similarity">
    <text evidence="2 10">Belongs to the LolA family.</text>
</comment>
<name>A0A266Q7W5_9GAMM</name>
<dbReference type="GO" id="GO:0044874">
    <property type="term" value="P:lipoprotein localization to outer membrane"/>
    <property type="evidence" value="ECO:0007669"/>
    <property type="project" value="UniProtKB-UniRule"/>
</dbReference>
<dbReference type="HAMAP" id="MF_00240">
    <property type="entry name" value="LolA"/>
    <property type="match status" value="1"/>
</dbReference>